<sequence length="1178" mass="129369">MSESTMDKAPQSMHVTTATQTTAAGEKKAGKAPKVTTEVTDAALMVGNELGPIIATSPIMGMSTKMRNGFILHVPLGQGQTANEEQGFGVCHRFDSNVGGGSVVPTDHIRIYVRFPREGCTYTFEEASASVFDRFPDAAGREKGLTAIRASLADQARVTIYGFGMPFANADDPEVQGWLNENKPITGSLTLLDVFAQRTFYIVVRQPVSSVINKFSIDRLPPFAYPYGTDQEWDVSRFKELIKANRGEQFNAVYEHNDDNHHMTAVNQSNVQDVMWLDDAALEIAATKFPAYFVRPEAGASAADTDRFNVVVVMREGFREEHDAAWRRLTKTESFLLHLYDDPDSTEPDAKWECKIVDHPALERHETAEHELVLLVRRPKRADMNPDYVVKDFGGRAEANDALKQGNEQWHHVGLCFDAGLMDCKRKVEAVSLFHPLAEPSNPMRFGLPDPDVPAAEREPLTGKQKETLEEVKDRMELHRALVRGTGFYDWMMKKDASRSANDGMTCLPVVDANVSCRPLFAVNYLDFGDYARAEAIVNEALPHDRDRFRAYLSNRPLGLGIIAAGPGTGKTTAGAAATAAMVEKYRQVLCSAPTHVAVDNFAARLDKRTRAMTKALNQGREQNDPNRYRHRLVIRAYRLNAEVGAFTALLKDPTLGDEAAPKGWGHASRWKLHLSLAFWFLAILGSPAVRELHPDDSEGLWDLRHQTDRFPQLRRLRDVATGVTTWEQYEQEGPVPNKTIEANMMALLPFANMLCMTPAASENVKQYRAWKTQRACGIAVDEAANMNRADLYCVWGNTLLPCFLFGDPKQLPPTVLSPNDKDDDGNHLNRFAKIGAISALLFLQAAGFPVYRLTTQLRMGKGLFDMVSGIIYKGVPHVYASSCDIANASFDVGRALESYVQERYPSVAPCPADKLLPVFVHTPGSRVFTDAATGSKRSADQVKVALDFLVDLVEAKPIIKPSQVSVIAPYAANVDLVNSLLRRKAAYKALKGMPPASTVDSYQGQENDIVIVVMGTAPRPGPGFTSHAQRLNVMLTRHRCGLVVVGDINVTGELIGEEDTGKGKGKSKSKSKGKGKGKGKGKAKGDGKSFLVEGPNGEMYFTKATALRRVHEELHNSGRVLIIPVIKKEKAAETAGTAETSKTAENAEGPNVAETVEVVEAMEVAEAGPAPSRVDAF</sequence>
<proteinExistence type="predicted"/>
<dbReference type="SUPFAM" id="SSF52540">
    <property type="entry name" value="P-loop containing nucleoside triphosphate hydrolases"/>
    <property type="match status" value="1"/>
</dbReference>
<keyword evidence="8" id="KW-1185">Reference proteome</keyword>
<dbReference type="InterPro" id="IPR027417">
    <property type="entry name" value="P-loop_NTPase"/>
</dbReference>
<dbReference type="PANTHER" id="PTHR43788:SF8">
    <property type="entry name" value="DNA-BINDING PROTEIN SMUBP-2"/>
    <property type="match status" value="1"/>
</dbReference>
<dbReference type="InterPro" id="IPR041679">
    <property type="entry name" value="DNA2/NAM7-like_C"/>
</dbReference>
<evidence type="ECO:0000256" key="1">
    <source>
        <dbReference type="ARBA" id="ARBA00022741"/>
    </source>
</evidence>
<dbReference type="GeneID" id="300580458"/>
<dbReference type="InterPro" id="IPR050534">
    <property type="entry name" value="Coronavir_polyprotein_1ab"/>
</dbReference>
<dbReference type="CDD" id="cd18808">
    <property type="entry name" value="SF1_C_Upf1"/>
    <property type="match status" value="1"/>
</dbReference>
<dbReference type="PANTHER" id="PTHR43788">
    <property type="entry name" value="DNA2/NAM7 HELICASE FAMILY MEMBER"/>
    <property type="match status" value="1"/>
</dbReference>
<keyword evidence="3" id="KW-0347">Helicase</keyword>
<dbReference type="RefSeq" id="XP_073555424.1">
    <property type="nucleotide sequence ID" value="XM_073706008.1"/>
</dbReference>
<comment type="caution">
    <text evidence="7">The sequence shown here is derived from an EMBL/GenBank/DDBJ whole genome shotgun (WGS) entry which is preliminary data.</text>
</comment>
<dbReference type="EMBL" id="PPTA01000015">
    <property type="protein sequence ID" value="TFA99222.1"/>
    <property type="molecule type" value="Genomic_DNA"/>
</dbReference>
<feature type="region of interest" description="Disordered" evidence="5">
    <location>
        <begin position="1056"/>
        <end position="1090"/>
    </location>
</feature>
<keyword evidence="2" id="KW-0378">Hydrolase</keyword>
<feature type="region of interest" description="Disordered" evidence="5">
    <location>
        <begin position="1"/>
        <end position="34"/>
    </location>
</feature>
<protein>
    <recommendedName>
        <fullName evidence="6">DNA2/NAM7 helicase-like C-terminal domain-containing protein</fullName>
    </recommendedName>
</protein>
<evidence type="ECO:0000313" key="8">
    <source>
        <dbReference type="Proteomes" id="UP001642720"/>
    </source>
</evidence>
<gene>
    <name evidence="7" type="ORF">CCMA1212_008904</name>
</gene>
<evidence type="ECO:0000256" key="3">
    <source>
        <dbReference type="ARBA" id="ARBA00022806"/>
    </source>
</evidence>
<keyword evidence="4" id="KW-0067">ATP-binding</keyword>
<organism evidence="7 8">
    <name type="scientific">Trichoderma ghanense</name>
    <dbReference type="NCBI Taxonomy" id="65468"/>
    <lineage>
        <taxon>Eukaryota</taxon>
        <taxon>Fungi</taxon>
        <taxon>Dikarya</taxon>
        <taxon>Ascomycota</taxon>
        <taxon>Pezizomycotina</taxon>
        <taxon>Sordariomycetes</taxon>
        <taxon>Hypocreomycetidae</taxon>
        <taxon>Hypocreales</taxon>
        <taxon>Hypocreaceae</taxon>
        <taxon>Trichoderma</taxon>
    </lineage>
</organism>
<accession>A0ABY2GTF7</accession>
<evidence type="ECO:0000313" key="7">
    <source>
        <dbReference type="EMBL" id="TFA99222.1"/>
    </source>
</evidence>
<evidence type="ECO:0000259" key="6">
    <source>
        <dbReference type="Pfam" id="PF13087"/>
    </source>
</evidence>
<dbReference type="Proteomes" id="UP001642720">
    <property type="component" value="Unassembled WGS sequence"/>
</dbReference>
<evidence type="ECO:0000256" key="5">
    <source>
        <dbReference type="SAM" id="MobiDB-lite"/>
    </source>
</evidence>
<feature type="compositionally biased region" description="Basic residues" evidence="5">
    <location>
        <begin position="1064"/>
        <end position="1083"/>
    </location>
</feature>
<name>A0ABY2GTF7_9HYPO</name>
<evidence type="ECO:0000256" key="4">
    <source>
        <dbReference type="ARBA" id="ARBA00022840"/>
    </source>
</evidence>
<dbReference type="Gene3D" id="3.40.50.300">
    <property type="entry name" value="P-loop containing nucleotide triphosphate hydrolases"/>
    <property type="match status" value="2"/>
</dbReference>
<evidence type="ECO:0000256" key="2">
    <source>
        <dbReference type="ARBA" id="ARBA00022801"/>
    </source>
</evidence>
<dbReference type="Pfam" id="PF13245">
    <property type="entry name" value="AAA_19"/>
    <property type="match status" value="1"/>
</dbReference>
<feature type="domain" description="DNA2/NAM7 helicase-like C-terminal" evidence="6">
    <location>
        <begin position="848"/>
        <end position="1049"/>
    </location>
</feature>
<reference evidence="7 8" key="1">
    <citation type="submission" date="2018-01" db="EMBL/GenBank/DDBJ databases">
        <title>Genome characterization of the sugarcane-associated fungus Trichoderma ghanense CCMA-1212 and their application in lignocelulose bioconversion.</title>
        <authorList>
            <person name="Steindorff A.S."/>
            <person name="Mendes T.D."/>
            <person name="Vilela E.S.D."/>
            <person name="Rodrigues D.S."/>
            <person name="Formighieri E.F."/>
            <person name="Melo I.S."/>
            <person name="Favaro L.C.L."/>
        </authorList>
    </citation>
    <scope>NUCLEOTIDE SEQUENCE [LARGE SCALE GENOMIC DNA]</scope>
    <source>
        <strain evidence="7 8">CCMA-1212</strain>
    </source>
</reference>
<keyword evidence="1" id="KW-0547">Nucleotide-binding</keyword>
<dbReference type="Pfam" id="PF13087">
    <property type="entry name" value="AAA_12"/>
    <property type="match status" value="1"/>
</dbReference>
<dbReference type="InterPro" id="IPR047187">
    <property type="entry name" value="SF1_C_Upf1"/>
</dbReference>